<organism evidence="1">
    <name type="scientific">marine metagenome</name>
    <dbReference type="NCBI Taxonomy" id="408172"/>
    <lineage>
        <taxon>unclassified sequences</taxon>
        <taxon>metagenomes</taxon>
        <taxon>ecological metagenomes</taxon>
    </lineage>
</organism>
<sequence>MGIIGIQAQLVFGNIGPAPHTLGDRTTDFGPPVLDHLSYLSGVKEPCARIADMDPLLMGVHQLLVEEEVQLSVPAGNQIERLDVIGKSFQDFARYPSGPHSVPSRNAVLDPDVQLLDDFIAMIVVIGVRHYAPP</sequence>
<name>A0A382HFL8_9ZZZZ</name>
<gene>
    <name evidence="1" type="ORF">METZ01_LOCUS238988</name>
</gene>
<protein>
    <submittedName>
        <fullName evidence="1">Uncharacterized protein</fullName>
    </submittedName>
</protein>
<dbReference type="EMBL" id="UINC01061015">
    <property type="protein sequence ID" value="SVB86134.1"/>
    <property type="molecule type" value="Genomic_DNA"/>
</dbReference>
<reference evidence="1" key="1">
    <citation type="submission" date="2018-05" db="EMBL/GenBank/DDBJ databases">
        <authorList>
            <person name="Lanie J.A."/>
            <person name="Ng W.-L."/>
            <person name="Kazmierczak K.M."/>
            <person name="Andrzejewski T.M."/>
            <person name="Davidsen T.M."/>
            <person name="Wayne K.J."/>
            <person name="Tettelin H."/>
            <person name="Glass J.I."/>
            <person name="Rusch D."/>
            <person name="Podicherti R."/>
            <person name="Tsui H.-C.T."/>
            <person name="Winkler M.E."/>
        </authorList>
    </citation>
    <scope>NUCLEOTIDE SEQUENCE</scope>
</reference>
<dbReference type="AlphaFoldDB" id="A0A382HFL8"/>
<accession>A0A382HFL8</accession>
<evidence type="ECO:0000313" key="1">
    <source>
        <dbReference type="EMBL" id="SVB86134.1"/>
    </source>
</evidence>
<proteinExistence type="predicted"/>